<gene>
    <name evidence="1" type="ORF">FC56_GL001023</name>
</gene>
<protein>
    <submittedName>
        <fullName evidence="1">Uncharacterized protein</fullName>
    </submittedName>
</protein>
<dbReference type="RefSeq" id="WP_056978861.1">
    <property type="nucleotide sequence ID" value="NZ_AYZR01000009.1"/>
</dbReference>
<dbReference type="PATRIC" id="fig|1423802.4.peg.1036"/>
<dbReference type="AlphaFoldDB" id="A0A0R2D083"/>
<accession>A0A0R2D083</accession>
<evidence type="ECO:0000313" key="1">
    <source>
        <dbReference type="EMBL" id="KRM93356.1"/>
    </source>
</evidence>
<dbReference type="EMBL" id="AYZR01000009">
    <property type="protein sequence ID" value="KRM93356.1"/>
    <property type="molecule type" value="Genomic_DNA"/>
</dbReference>
<dbReference type="Proteomes" id="UP000051256">
    <property type="component" value="Unassembled WGS sequence"/>
</dbReference>
<evidence type="ECO:0000313" key="2">
    <source>
        <dbReference type="Proteomes" id="UP000051256"/>
    </source>
</evidence>
<comment type="caution">
    <text evidence="1">The sequence shown here is derived from an EMBL/GenBank/DDBJ whole genome shotgun (WGS) entry which is preliminary data.</text>
</comment>
<name>A0A0R2D083_9LACO</name>
<sequence length="73" mass="8335">MAKKIQLTEPQIETASPRVAELLNTQAVLSIRVPRFEFQKVATHLMEVAADQGKLPGELRRQTWRQLTGTNYE</sequence>
<organism evidence="1 2">
    <name type="scientific">Lentilactobacillus senioris DSM 24302 = JCM 17472</name>
    <dbReference type="NCBI Taxonomy" id="1423802"/>
    <lineage>
        <taxon>Bacteria</taxon>
        <taxon>Bacillati</taxon>
        <taxon>Bacillota</taxon>
        <taxon>Bacilli</taxon>
        <taxon>Lactobacillales</taxon>
        <taxon>Lactobacillaceae</taxon>
        <taxon>Lentilactobacillus</taxon>
    </lineage>
</organism>
<reference evidence="1 2" key="1">
    <citation type="journal article" date="2015" name="Genome Announc.">
        <title>Expanding the biotechnology potential of lactobacilli through comparative genomics of 213 strains and associated genera.</title>
        <authorList>
            <person name="Sun Z."/>
            <person name="Harris H.M."/>
            <person name="McCann A."/>
            <person name="Guo C."/>
            <person name="Argimon S."/>
            <person name="Zhang W."/>
            <person name="Yang X."/>
            <person name="Jeffery I.B."/>
            <person name="Cooney J.C."/>
            <person name="Kagawa T.F."/>
            <person name="Liu W."/>
            <person name="Song Y."/>
            <person name="Salvetti E."/>
            <person name="Wrobel A."/>
            <person name="Rasinkangas P."/>
            <person name="Parkhill J."/>
            <person name="Rea M.C."/>
            <person name="O'Sullivan O."/>
            <person name="Ritari J."/>
            <person name="Douillard F.P."/>
            <person name="Paul Ross R."/>
            <person name="Yang R."/>
            <person name="Briner A.E."/>
            <person name="Felis G.E."/>
            <person name="de Vos W.M."/>
            <person name="Barrangou R."/>
            <person name="Klaenhammer T.R."/>
            <person name="Caufield P.W."/>
            <person name="Cui Y."/>
            <person name="Zhang H."/>
            <person name="O'Toole P.W."/>
        </authorList>
    </citation>
    <scope>NUCLEOTIDE SEQUENCE [LARGE SCALE GENOMIC DNA]</scope>
    <source>
        <strain evidence="1 2">DSM 24302</strain>
    </source>
</reference>
<keyword evidence="2" id="KW-1185">Reference proteome</keyword>
<proteinExistence type="predicted"/>